<dbReference type="Proteomes" id="UP001501442">
    <property type="component" value="Unassembled WGS sequence"/>
</dbReference>
<reference evidence="5" key="1">
    <citation type="journal article" date="2019" name="Int. J. Syst. Evol. Microbiol.">
        <title>The Global Catalogue of Microorganisms (GCM) 10K type strain sequencing project: providing services to taxonomists for standard genome sequencing and annotation.</title>
        <authorList>
            <consortium name="The Broad Institute Genomics Platform"/>
            <consortium name="The Broad Institute Genome Sequencing Center for Infectious Disease"/>
            <person name="Wu L."/>
            <person name="Ma J."/>
        </authorList>
    </citation>
    <scope>NUCLEOTIDE SEQUENCE [LARGE SCALE GENOMIC DNA]</scope>
    <source>
        <strain evidence="5">JCM 17939</strain>
    </source>
</reference>
<dbReference type="Gene3D" id="1.10.10.10">
    <property type="entry name" value="Winged helix-like DNA-binding domain superfamily/Winged helix DNA-binding domain"/>
    <property type="match status" value="1"/>
</dbReference>
<evidence type="ECO:0000313" key="4">
    <source>
        <dbReference type="EMBL" id="GAA4627785.1"/>
    </source>
</evidence>
<feature type="domain" description="Transcriptional repressor PaaX-like C-terminal" evidence="2">
    <location>
        <begin position="227"/>
        <end position="308"/>
    </location>
</feature>
<name>A0ABP8UC78_9ACTN</name>
<protein>
    <submittedName>
        <fullName evidence="4">PaaX family transcriptional regulator C-terminal domain-containing protein</fullName>
    </submittedName>
</protein>
<feature type="domain" description="Transcriptional repressor PaaX-like central Cas2-like" evidence="3">
    <location>
        <begin position="141"/>
        <end position="223"/>
    </location>
</feature>
<dbReference type="Pfam" id="PF20803">
    <property type="entry name" value="PaaX_M"/>
    <property type="match status" value="1"/>
</dbReference>
<dbReference type="Gene3D" id="1.20.58.1460">
    <property type="match status" value="1"/>
</dbReference>
<dbReference type="PANTHER" id="PTHR30319">
    <property type="entry name" value="PHENYLACETIC ACID REGULATOR-RELATED TRANSCRIPTIONAL REPRESSOR"/>
    <property type="match status" value="1"/>
</dbReference>
<evidence type="ECO:0000313" key="5">
    <source>
        <dbReference type="Proteomes" id="UP001501442"/>
    </source>
</evidence>
<dbReference type="SUPFAM" id="SSF46785">
    <property type="entry name" value="Winged helix' DNA-binding domain"/>
    <property type="match status" value="1"/>
</dbReference>
<dbReference type="PIRSF" id="PIRSF020623">
    <property type="entry name" value="PaaX"/>
    <property type="match status" value="1"/>
</dbReference>
<keyword evidence="5" id="KW-1185">Reference proteome</keyword>
<dbReference type="Pfam" id="PF07848">
    <property type="entry name" value="PaaX"/>
    <property type="match status" value="1"/>
</dbReference>
<gene>
    <name evidence="4" type="ORF">GCM10023196_041440</name>
</gene>
<accession>A0ABP8UC78</accession>
<dbReference type="InterPro" id="IPR048846">
    <property type="entry name" value="PaaX-like_central"/>
</dbReference>
<dbReference type="InterPro" id="IPR036390">
    <property type="entry name" value="WH_DNA-bd_sf"/>
</dbReference>
<evidence type="ECO:0000259" key="2">
    <source>
        <dbReference type="Pfam" id="PF08223"/>
    </source>
</evidence>
<dbReference type="Gene3D" id="3.30.70.2650">
    <property type="match status" value="1"/>
</dbReference>
<organism evidence="4 5">
    <name type="scientific">Actinoallomurus vinaceus</name>
    <dbReference type="NCBI Taxonomy" id="1080074"/>
    <lineage>
        <taxon>Bacteria</taxon>
        <taxon>Bacillati</taxon>
        <taxon>Actinomycetota</taxon>
        <taxon>Actinomycetes</taxon>
        <taxon>Streptosporangiales</taxon>
        <taxon>Thermomonosporaceae</taxon>
        <taxon>Actinoallomurus</taxon>
    </lineage>
</organism>
<dbReference type="InterPro" id="IPR011965">
    <property type="entry name" value="PaaX_trns_reg"/>
</dbReference>
<comment type="caution">
    <text evidence="4">The sequence shown here is derived from an EMBL/GenBank/DDBJ whole genome shotgun (WGS) entry which is preliminary data.</text>
</comment>
<feature type="domain" description="Transcriptional repressor PaaX-like N-terminal" evidence="1">
    <location>
        <begin position="53"/>
        <end position="119"/>
    </location>
</feature>
<dbReference type="EMBL" id="BAABHK010000005">
    <property type="protein sequence ID" value="GAA4627785.1"/>
    <property type="molecule type" value="Genomic_DNA"/>
</dbReference>
<dbReference type="InterPro" id="IPR013225">
    <property type="entry name" value="PaaX_C"/>
</dbReference>
<dbReference type="InterPro" id="IPR036388">
    <property type="entry name" value="WH-like_DNA-bd_sf"/>
</dbReference>
<dbReference type="PANTHER" id="PTHR30319:SF1">
    <property type="entry name" value="TRANSCRIPTIONAL REPRESSOR PAAX"/>
    <property type="match status" value="1"/>
</dbReference>
<evidence type="ECO:0000259" key="3">
    <source>
        <dbReference type="Pfam" id="PF20803"/>
    </source>
</evidence>
<sequence>MGVDERAAIEHDVFLPLCHGFYKAPIMHLIYVELSVTAPRPTLTRRHALGETSARSLLLTLLGEFVLRNQEPVWTATLVEVLDELGVEEKSARQALARTAADGWLTSERVGRTVRWSLTPPGRQLLTEGAERIYTFGTTTAPWDGVWLIVYVSVPESKRRLRHKLRTKLSWAGFGSPGPGMWIAPSSAREAEARSVIEGLGLESGALSFTARFAGVGSERAMVERAWDLEGVAAQYEAFIEAFSAPRPASPESIMLAQTRLVHEWRRFPFLDPRLPSALLPSGWIGDRARDLFDARHGEWDAIAQQRWRALAAG</sequence>
<evidence type="ECO:0000259" key="1">
    <source>
        <dbReference type="Pfam" id="PF07848"/>
    </source>
</evidence>
<dbReference type="Pfam" id="PF08223">
    <property type="entry name" value="PaaX_C"/>
    <property type="match status" value="1"/>
</dbReference>
<proteinExistence type="predicted"/>
<dbReference type="InterPro" id="IPR012906">
    <property type="entry name" value="PaaX-like_N"/>
</dbReference>